<organism evidence="2 3">
    <name type="scientific">Verruconis gallopava</name>
    <dbReference type="NCBI Taxonomy" id="253628"/>
    <lineage>
        <taxon>Eukaryota</taxon>
        <taxon>Fungi</taxon>
        <taxon>Dikarya</taxon>
        <taxon>Ascomycota</taxon>
        <taxon>Pezizomycotina</taxon>
        <taxon>Dothideomycetes</taxon>
        <taxon>Pleosporomycetidae</taxon>
        <taxon>Venturiales</taxon>
        <taxon>Sympoventuriaceae</taxon>
        <taxon>Verruconis</taxon>
    </lineage>
</organism>
<dbReference type="AlphaFoldDB" id="A0A0D1XR18"/>
<protein>
    <submittedName>
        <fullName evidence="2">Uncharacterized protein</fullName>
    </submittedName>
</protein>
<proteinExistence type="predicted"/>
<dbReference type="InParanoid" id="A0A0D1XR18"/>
<dbReference type="VEuPathDB" id="FungiDB:PV09_03697"/>
<name>A0A0D1XR18_9PEZI</name>
<gene>
    <name evidence="2" type="ORF">PV09_03697</name>
</gene>
<keyword evidence="3" id="KW-1185">Reference proteome</keyword>
<dbReference type="EMBL" id="KN847538">
    <property type="protein sequence ID" value="KIW05146.1"/>
    <property type="molecule type" value="Genomic_DNA"/>
</dbReference>
<sequence length="223" mass="24725">MLFKQIVHSVSNVRRSTCILVHGGLSLGRIAYSLGWLVPFDIDGATVIRGRVTVVWAGEEEMDSVVEVGVSRPKSRIASADVVDEPVYMDGVLLWIARVVPPALELLEEERELLREAEEVLLDGVCAVSVFVVEPEVRLAELELTVVSAVIPTNNEPRDGTDDKSDWGPEDELGFSFQRRNYLMMGSKKMLEAMDDLEQFPSVRVAPRLSSSSDDSPILELLE</sequence>
<feature type="compositionally biased region" description="Basic and acidic residues" evidence="1">
    <location>
        <begin position="156"/>
        <end position="167"/>
    </location>
</feature>
<dbReference type="HOGENOM" id="CLU_1240968_0_0_1"/>
<evidence type="ECO:0000256" key="1">
    <source>
        <dbReference type="SAM" id="MobiDB-lite"/>
    </source>
</evidence>
<reference evidence="2 3" key="1">
    <citation type="submission" date="2015-01" db="EMBL/GenBank/DDBJ databases">
        <title>The Genome Sequence of Ochroconis gallopava CBS43764.</title>
        <authorList>
            <consortium name="The Broad Institute Genomics Platform"/>
            <person name="Cuomo C."/>
            <person name="de Hoog S."/>
            <person name="Gorbushina A."/>
            <person name="Stielow B."/>
            <person name="Teixiera M."/>
            <person name="Abouelleil A."/>
            <person name="Chapman S.B."/>
            <person name="Priest M."/>
            <person name="Young S.K."/>
            <person name="Wortman J."/>
            <person name="Nusbaum C."/>
            <person name="Birren B."/>
        </authorList>
    </citation>
    <scope>NUCLEOTIDE SEQUENCE [LARGE SCALE GENOMIC DNA]</scope>
    <source>
        <strain evidence="2 3">CBS 43764</strain>
    </source>
</reference>
<dbReference type="Proteomes" id="UP000053259">
    <property type="component" value="Unassembled WGS sequence"/>
</dbReference>
<feature type="region of interest" description="Disordered" evidence="1">
    <location>
        <begin position="153"/>
        <end position="172"/>
    </location>
</feature>
<dbReference type="RefSeq" id="XP_016215015.1">
    <property type="nucleotide sequence ID" value="XM_016356926.1"/>
</dbReference>
<evidence type="ECO:0000313" key="2">
    <source>
        <dbReference type="EMBL" id="KIW05146.1"/>
    </source>
</evidence>
<dbReference type="GeneID" id="27311670"/>
<accession>A0A0D1XR18</accession>
<evidence type="ECO:0000313" key="3">
    <source>
        <dbReference type="Proteomes" id="UP000053259"/>
    </source>
</evidence>